<proteinExistence type="predicted"/>
<dbReference type="EMBL" id="KF678355">
    <property type="protein sequence ID" value="AHW84624.1"/>
    <property type="molecule type" value="Genomic_DNA"/>
</dbReference>
<reference evidence="1" key="1">
    <citation type="journal article" date="2013" name="Infect. Genet. Evol.">
        <title>Genetic diversity and features analysis of type VI secretion systems loci in avian pathogenic Escherichia coli by wide genomic scanning.</title>
        <authorList>
            <person name="Ma J."/>
            <person name="Sun M."/>
            <person name="Bao Y."/>
            <person name="Pan Z."/>
            <person name="Zhang W."/>
            <person name="Lu C."/>
            <person name="Yao H."/>
        </authorList>
    </citation>
    <scope>NUCLEOTIDE SEQUENCE</scope>
    <source>
        <strain evidence="1">ED069</strain>
    </source>
</reference>
<accession>X5FUZ3</accession>
<dbReference type="AlphaFoldDB" id="X5FUZ3"/>
<sequence length="68" mass="7785">MTFYHPVNKALVKFCRTDTGYNSGNGFVNRNTIFKITISLQKIGMCFPKIRYISPSFCTRKNGTNSQQ</sequence>
<name>X5FUZ3_ECOLX</name>
<gene>
    <name evidence="1" type="primary">sntV</name>
</gene>
<organism evidence="1">
    <name type="scientific">Escherichia coli</name>
    <dbReference type="NCBI Taxonomy" id="562"/>
    <lineage>
        <taxon>Bacteria</taxon>
        <taxon>Pseudomonadati</taxon>
        <taxon>Pseudomonadota</taxon>
        <taxon>Gammaproteobacteria</taxon>
        <taxon>Enterobacterales</taxon>
        <taxon>Enterobacteriaceae</taxon>
        <taxon>Escherichia</taxon>
    </lineage>
</organism>
<evidence type="ECO:0000313" key="1">
    <source>
        <dbReference type="EMBL" id="AHW84624.1"/>
    </source>
</evidence>
<protein>
    <submittedName>
        <fullName evidence="1">Uncharacterized protein</fullName>
    </submittedName>
</protein>